<name>A0AAD9B6A5_DISEL</name>
<dbReference type="GO" id="GO:0008270">
    <property type="term" value="F:zinc ion binding"/>
    <property type="evidence" value="ECO:0007669"/>
    <property type="project" value="UniProtKB-KW"/>
</dbReference>
<accession>A0AAD9B6A5</accession>
<evidence type="ECO:0000256" key="1">
    <source>
        <dbReference type="ARBA" id="ARBA00004123"/>
    </source>
</evidence>
<dbReference type="GO" id="GO:0010468">
    <property type="term" value="P:regulation of gene expression"/>
    <property type="evidence" value="ECO:0007669"/>
    <property type="project" value="TreeGrafter"/>
</dbReference>
<dbReference type="AlphaFoldDB" id="A0AAD9B6A5"/>
<keyword evidence="2" id="KW-0479">Metal-binding</keyword>
<dbReference type="FunFam" id="3.30.160.60:FF:000446">
    <property type="entry name" value="Zinc finger protein"/>
    <property type="match status" value="1"/>
</dbReference>
<dbReference type="SMART" id="SM00355">
    <property type="entry name" value="ZnF_C2H2"/>
    <property type="match status" value="2"/>
</dbReference>
<dbReference type="Pfam" id="PF00096">
    <property type="entry name" value="zf-C2H2"/>
    <property type="match status" value="2"/>
</dbReference>
<dbReference type="PANTHER" id="PTHR16515:SF57">
    <property type="entry name" value="ZINC FINGER PROTEIN 154-LIKE"/>
    <property type="match status" value="1"/>
</dbReference>
<protein>
    <submittedName>
        <fullName evidence="10">Oocyte zinc finger protein XlCOF10</fullName>
    </submittedName>
</protein>
<evidence type="ECO:0000256" key="2">
    <source>
        <dbReference type="ARBA" id="ARBA00022723"/>
    </source>
</evidence>
<keyword evidence="6" id="KW-0539">Nucleus</keyword>
<evidence type="ECO:0000259" key="9">
    <source>
        <dbReference type="PROSITE" id="PS50157"/>
    </source>
</evidence>
<evidence type="ECO:0000313" key="10">
    <source>
        <dbReference type="EMBL" id="KAK1878055.1"/>
    </source>
</evidence>
<proteinExistence type="predicted"/>
<keyword evidence="11" id="KW-1185">Reference proteome</keyword>
<feature type="domain" description="C2H2-type" evidence="9">
    <location>
        <begin position="266"/>
        <end position="293"/>
    </location>
</feature>
<evidence type="ECO:0000256" key="4">
    <source>
        <dbReference type="ARBA" id="ARBA00022771"/>
    </source>
</evidence>
<feature type="region of interest" description="Disordered" evidence="8">
    <location>
        <begin position="36"/>
        <end position="95"/>
    </location>
</feature>
<keyword evidence="3" id="KW-0677">Repeat</keyword>
<feature type="compositionally biased region" description="Polar residues" evidence="8">
    <location>
        <begin position="202"/>
        <end position="212"/>
    </location>
</feature>
<evidence type="ECO:0000256" key="8">
    <source>
        <dbReference type="SAM" id="MobiDB-lite"/>
    </source>
</evidence>
<feature type="compositionally biased region" description="Basic and acidic residues" evidence="8">
    <location>
        <begin position="36"/>
        <end position="50"/>
    </location>
</feature>
<evidence type="ECO:0000256" key="5">
    <source>
        <dbReference type="ARBA" id="ARBA00022833"/>
    </source>
</evidence>
<feature type="region of interest" description="Disordered" evidence="8">
    <location>
        <begin position="131"/>
        <end position="212"/>
    </location>
</feature>
<evidence type="ECO:0000256" key="7">
    <source>
        <dbReference type="PROSITE-ProRule" id="PRU00042"/>
    </source>
</evidence>
<evidence type="ECO:0000256" key="3">
    <source>
        <dbReference type="ARBA" id="ARBA00022737"/>
    </source>
</evidence>
<dbReference type="EMBL" id="JASDAP010000027">
    <property type="protein sequence ID" value="KAK1878055.1"/>
    <property type="molecule type" value="Genomic_DNA"/>
</dbReference>
<comment type="subcellular location">
    <subcellularLocation>
        <location evidence="1">Nucleus</location>
    </subcellularLocation>
</comment>
<feature type="domain" description="C2H2-type" evidence="9">
    <location>
        <begin position="310"/>
        <end position="338"/>
    </location>
</feature>
<feature type="compositionally biased region" description="Polar residues" evidence="8">
    <location>
        <begin position="150"/>
        <end position="167"/>
    </location>
</feature>
<feature type="compositionally biased region" description="Polar residues" evidence="8">
    <location>
        <begin position="62"/>
        <end position="71"/>
    </location>
</feature>
<reference evidence="10" key="1">
    <citation type="submission" date="2023-04" db="EMBL/GenBank/DDBJ databases">
        <title>Chromosome-level genome of Chaenocephalus aceratus.</title>
        <authorList>
            <person name="Park H."/>
        </authorList>
    </citation>
    <scope>NUCLEOTIDE SEQUENCE</scope>
    <source>
        <strain evidence="10">DE</strain>
        <tissue evidence="10">Muscle</tissue>
    </source>
</reference>
<dbReference type="GO" id="GO:0005634">
    <property type="term" value="C:nucleus"/>
    <property type="evidence" value="ECO:0007669"/>
    <property type="project" value="UniProtKB-SubCell"/>
</dbReference>
<dbReference type="InterPro" id="IPR050331">
    <property type="entry name" value="Zinc_finger"/>
</dbReference>
<comment type="caution">
    <text evidence="10">The sequence shown here is derived from an EMBL/GenBank/DDBJ whole genome shotgun (WGS) entry which is preliminary data.</text>
</comment>
<dbReference type="PROSITE" id="PS50157">
    <property type="entry name" value="ZINC_FINGER_C2H2_2"/>
    <property type="match status" value="2"/>
</dbReference>
<dbReference type="PROSITE" id="PS00028">
    <property type="entry name" value="ZINC_FINGER_C2H2_1"/>
    <property type="match status" value="2"/>
</dbReference>
<dbReference type="InterPro" id="IPR036236">
    <property type="entry name" value="Znf_C2H2_sf"/>
</dbReference>
<organism evidence="10 11">
    <name type="scientific">Dissostichus eleginoides</name>
    <name type="common">Patagonian toothfish</name>
    <name type="synonym">Dissostichus amissus</name>
    <dbReference type="NCBI Taxonomy" id="100907"/>
    <lineage>
        <taxon>Eukaryota</taxon>
        <taxon>Metazoa</taxon>
        <taxon>Chordata</taxon>
        <taxon>Craniata</taxon>
        <taxon>Vertebrata</taxon>
        <taxon>Euteleostomi</taxon>
        <taxon>Actinopterygii</taxon>
        <taxon>Neopterygii</taxon>
        <taxon>Teleostei</taxon>
        <taxon>Neoteleostei</taxon>
        <taxon>Acanthomorphata</taxon>
        <taxon>Eupercaria</taxon>
        <taxon>Perciformes</taxon>
        <taxon>Notothenioidei</taxon>
        <taxon>Nototheniidae</taxon>
        <taxon>Dissostichus</taxon>
    </lineage>
</organism>
<keyword evidence="4 7" id="KW-0863">Zinc-finger</keyword>
<dbReference type="SUPFAM" id="SSF57667">
    <property type="entry name" value="beta-beta-alpha zinc fingers"/>
    <property type="match status" value="1"/>
</dbReference>
<keyword evidence="5" id="KW-0862">Zinc</keyword>
<feature type="region of interest" description="Disordered" evidence="8">
    <location>
        <begin position="290"/>
        <end position="309"/>
    </location>
</feature>
<evidence type="ECO:0000313" key="11">
    <source>
        <dbReference type="Proteomes" id="UP001228049"/>
    </source>
</evidence>
<gene>
    <name evidence="10" type="ORF">KUDE01_003363</name>
</gene>
<sequence length="338" mass="37108">MEQVLDFALHELTKIVEASFDDLLLEITKMESEQQLLEERMDKGRGDKGRGGAGGRRRGSENDSVSPSGSDDTQEELAEALLSKETPQADDLGRPPVLSVAQDWVPILDKVFGQKWCSDVWQIKEMDGEAGAGTGRGLGEGRVEHAAPLSNRSVTLEPSPSSPQQDPRWTPLEDMEVFSPDEEAAGSQRDTSGPRHGHPHSPTGSSGRRSSASMLHRLLTLPSQLLDEEEDAANDTLVALAIEGVHDLREAIEPHRRKKKRRRVWSECEECGRRFSRMSLLKAHRQTHAAENTAAVDTPSPAPTSNASTLHCSTCGKRFSSATRLHSHIRAQHPGTRT</sequence>
<dbReference type="PANTHER" id="PTHR16515">
    <property type="entry name" value="PR DOMAIN ZINC FINGER PROTEIN"/>
    <property type="match status" value="1"/>
</dbReference>
<dbReference type="Proteomes" id="UP001228049">
    <property type="component" value="Unassembled WGS sequence"/>
</dbReference>
<feature type="compositionally biased region" description="Acidic residues" evidence="8">
    <location>
        <begin position="173"/>
        <end position="184"/>
    </location>
</feature>
<evidence type="ECO:0000256" key="6">
    <source>
        <dbReference type="ARBA" id="ARBA00023242"/>
    </source>
</evidence>
<dbReference type="Gene3D" id="3.30.160.60">
    <property type="entry name" value="Classic Zinc Finger"/>
    <property type="match status" value="1"/>
</dbReference>
<dbReference type="InterPro" id="IPR013087">
    <property type="entry name" value="Znf_C2H2_type"/>
</dbReference>